<proteinExistence type="predicted"/>
<dbReference type="Proteomes" id="UP000585474">
    <property type="component" value="Unassembled WGS sequence"/>
</dbReference>
<dbReference type="PANTHER" id="PTHR34536:SF6">
    <property type="entry name" value="DENTIN SIALOPHOSPHOPROTEIN-LIKE PROTEIN"/>
    <property type="match status" value="1"/>
</dbReference>
<protein>
    <submittedName>
        <fullName evidence="1">Uncharacterized protein</fullName>
    </submittedName>
</protein>
<accession>A0A7J0DC64</accession>
<organism evidence="1 2">
    <name type="scientific">Actinidia rufa</name>
    <dbReference type="NCBI Taxonomy" id="165716"/>
    <lineage>
        <taxon>Eukaryota</taxon>
        <taxon>Viridiplantae</taxon>
        <taxon>Streptophyta</taxon>
        <taxon>Embryophyta</taxon>
        <taxon>Tracheophyta</taxon>
        <taxon>Spermatophyta</taxon>
        <taxon>Magnoliopsida</taxon>
        <taxon>eudicotyledons</taxon>
        <taxon>Gunneridae</taxon>
        <taxon>Pentapetalae</taxon>
        <taxon>asterids</taxon>
        <taxon>Ericales</taxon>
        <taxon>Actinidiaceae</taxon>
        <taxon>Actinidia</taxon>
    </lineage>
</organism>
<dbReference type="AlphaFoldDB" id="A0A7J0DC64"/>
<name>A0A7J0DC64_9ERIC</name>
<sequence>MIGILWLHISGREPPGRLFGLNQKFDSGVSSGRMKPDDCFRSKIRHGRLSELFGGDGRGHKYGGNDCEREKYRDKYEAIRGVRCDTSGVIMRSRHDVEDCFEVHNTRDEANYIKDTDRRDIPRSARCPFRYNNERNSRLSGIRDYIEDASPGRG</sequence>
<gene>
    <name evidence="1" type="ORF">Acr_00g0020940</name>
</gene>
<dbReference type="EMBL" id="BJWL01000159">
    <property type="protein sequence ID" value="GFS32126.1"/>
    <property type="molecule type" value="Genomic_DNA"/>
</dbReference>
<keyword evidence="2" id="KW-1185">Reference proteome</keyword>
<comment type="caution">
    <text evidence="1">The sequence shown here is derived from an EMBL/GenBank/DDBJ whole genome shotgun (WGS) entry which is preliminary data.</text>
</comment>
<evidence type="ECO:0000313" key="2">
    <source>
        <dbReference type="Proteomes" id="UP000585474"/>
    </source>
</evidence>
<evidence type="ECO:0000313" key="1">
    <source>
        <dbReference type="EMBL" id="GFS32126.1"/>
    </source>
</evidence>
<dbReference type="OrthoDB" id="1350766at2759"/>
<dbReference type="PANTHER" id="PTHR34536">
    <property type="entry name" value="DENTIN SIALOPHOSPHOPROTEIN-LIKE PROTEIN"/>
    <property type="match status" value="1"/>
</dbReference>
<reference evidence="2" key="1">
    <citation type="submission" date="2019-07" db="EMBL/GenBank/DDBJ databases">
        <title>De Novo Assembly of kiwifruit Actinidia rufa.</title>
        <authorList>
            <person name="Sugita-Konishi S."/>
            <person name="Sato K."/>
            <person name="Mori E."/>
            <person name="Abe Y."/>
            <person name="Kisaki G."/>
            <person name="Hamano K."/>
            <person name="Suezawa K."/>
            <person name="Otani M."/>
            <person name="Fukuda T."/>
            <person name="Manabe T."/>
            <person name="Gomi K."/>
            <person name="Tabuchi M."/>
            <person name="Akimitsu K."/>
            <person name="Kataoka I."/>
        </authorList>
    </citation>
    <scope>NUCLEOTIDE SEQUENCE [LARGE SCALE GENOMIC DNA]</scope>
    <source>
        <strain evidence="2">cv. Fuchu</strain>
    </source>
</reference>